<reference evidence="1 2" key="1">
    <citation type="submission" date="2017-05" db="EMBL/GenBank/DDBJ databases">
        <title>Vagococcus spp. assemblies.</title>
        <authorList>
            <person name="Gulvik C.A."/>
        </authorList>
    </citation>
    <scope>NUCLEOTIDE SEQUENCE [LARGE SCALE GENOMIC DNA]</scope>
    <source>
        <strain evidence="1 2">CCUG 51432</strain>
    </source>
</reference>
<evidence type="ECO:0000313" key="2">
    <source>
        <dbReference type="Proteomes" id="UP000287605"/>
    </source>
</evidence>
<dbReference type="EMBL" id="NGKA01000010">
    <property type="protein sequence ID" value="RSU11612.1"/>
    <property type="molecule type" value="Genomic_DNA"/>
</dbReference>
<dbReference type="OrthoDB" id="2166222at2"/>
<dbReference type="InterPro" id="IPR035942">
    <property type="entry name" value="Lp2179-like_sf"/>
</dbReference>
<dbReference type="Proteomes" id="UP000287605">
    <property type="component" value="Unassembled WGS sequence"/>
</dbReference>
<proteinExistence type="predicted"/>
<keyword evidence="2" id="KW-1185">Reference proteome</keyword>
<comment type="caution">
    <text evidence="1">The sequence shown here is derived from an EMBL/GenBank/DDBJ whole genome shotgun (WGS) entry which is preliminary data.</text>
</comment>
<evidence type="ECO:0000313" key="1">
    <source>
        <dbReference type="EMBL" id="RSU11612.1"/>
    </source>
</evidence>
<dbReference type="SUPFAM" id="SSF160800">
    <property type="entry name" value="Lp2179-like"/>
    <property type="match status" value="1"/>
</dbReference>
<gene>
    <name evidence="1" type="ORF">CBF29_08010</name>
</gene>
<dbReference type="AlphaFoldDB" id="A0A430AU77"/>
<accession>A0A430AU77</accession>
<dbReference type="Pfam" id="PF08866">
    <property type="entry name" value="DUF1831"/>
    <property type="match status" value="1"/>
</dbReference>
<sequence length="113" mass="12957">MAFDQVSTIKGSSVQYKMSDQAKKYTFRDLGFIETKQGNLQYDRPLDMTVSKSGPRLKITVAKDLKTLKMSVTTPNGLRQINIFEDDSFKDLQQNFDFILSEMVKRGCFDIVD</sequence>
<name>A0A430AU77_9ENTE</name>
<organism evidence="1 2">
    <name type="scientific">Vagococcus elongatus</name>
    <dbReference type="NCBI Taxonomy" id="180344"/>
    <lineage>
        <taxon>Bacteria</taxon>
        <taxon>Bacillati</taxon>
        <taxon>Bacillota</taxon>
        <taxon>Bacilli</taxon>
        <taxon>Lactobacillales</taxon>
        <taxon>Enterococcaceae</taxon>
        <taxon>Vagococcus</taxon>
    </lineage>
</organism>
<protein>
    <submittedName>
        <fullName evidence="1">Cysteine desulfurase</fullName>
    </submittedName>
</protein>
<dbReference type="InterPro" id="IPR014965">
    <property type="entry name" value="Amino_acid_metab_prot_put"/>
</dbReference>
<dbReference type="Gene3D" id="3.30.1820.10">
    <property type="entry name" value="Lp2179-like"/>
    <property type="match status" value="1"/>
</dbReference>
<dbReference type="RefSeq" id="WP_126809235.1">
    <property type="nucleotide sequence ID" value="NZ_NGKA01000010.1"/>
</dbReference>